<evidence type="ECO:0000256" key="4">
    <source>
        <dbReference type="ARBA" id="ARBA00023163"/>
    </source>
</evidence>
<dbReference type="InterPro" id="IPR016177">
    <property type="entry name" value="DNA-bd_dom_sf"/>
</dbReference>
<keyword evidence="2" id="KW-0805">Transcription regulation</keyword>
<evidence type="ECO:0000256" key="2">
    <source>
        <dbReference type="ARBA" id="ARBA00023015"/>
    </source>
</evidence>
<evidence type="ECO:0000256" key="5">
    <source>
        <dbReference type="ARBA" id="ARBA00023242"/>
    </source>
</evidence>
<protein>
    <recommendedName>
        <fullName evidence="7">MBD domain-containing protein</fullName>
    </recommendedName>
</protein>
<evidence type="ECO:0000313" key="9">
    <source>
        <dbReference type="Proteomes" id="UP000027138"/>
    </source>
</evidence>
<dbReference type="InterPro" id="IPR001739">
    <property type="entry name" value="Methyl_CpG_DNA-bd"/>
</dbReference>
<dbReference type="PROSITE" id="PS50982">
    <property type="entry name" value="MBD"/>
    <property type="match status" value="1"/>
</dbReference>
<comment type="subcellular location">
    <subcellularLocation>
        <location evidence="1">Nucleus</location>
    </subcellularLocation>
</comment>
<dbReference type="Pfam" id="PF01429">
    <property type="entry name" value="MBD"/>
    <property type="match status" value="1"/>
</dbReference>
<gene>
    <name evidence="8" type="ORF">JCGZ_13350</name>
</gene>
<name>A0A067KJI3_JATCU</name>
<keyword evidence="9" id="KW-1185">Reference proteome</keyword>
<dbReference type="InterPro" id="IPR039622">
    <property type="entry name" value="MBD10/11"/>
</dbReference>
<dbReference type="EMBL" id="KK914582">
    <property type="protein sequence ID" value="KDP32425.1"/>
    <property type="molecule type" value="Genomic_DNA"/>
</dbReference>
<proteinExistence type="predicted"/>
<dbReference type="Proteomes" id="UP000027138">
    <property type="component" value="Unassembled WGS sequence"/>
</dbReference>
<evidence type="ECO:0000256" key="1">
    <source>
        <dbReference type="ARBA" id="ARBA00004123"/>
    </source>
</evidence>
<keyword evidence="5" id="KW-0539">Nucleus</keyword>
<dbReference type="Gene3D" id="3.30.890.10">
    <property type="entry name" value="Methyl-cpg-binding Protein 2, Chain A"/>
    <property type="match status" value="1"/>
</dbReference>
<reference evidence="8 9" key="1">
    <citation type="journal article" date="2014" name="PLoS ONE">
        <title>Global Analysis of Gene Expression Profiles in Physic Nut (Jatropha curcas L.) Seedlings Exposed to Salt Stress.</title>
        <authorList>
            <person name="Zhang L."/>
            <person name="Zhang C."/>
            <person name="Wu P."/>
            <person name="Chen Y."/>
            <person name="Li M."/>
            <person name="Jiang H."/>
            <person name="Wu G."/>
        </authorList>
    </citation>
    <scope>NUCLEOTIDE SEQUENCE [LARGE SCALE GENOMIC DNA]</scope>
    <source>
        <strain evidence="9">cv. GZQX0401</strain>
        <tissue evidence="8">Young leaves</tissue>
    </source>
</reference>
<evidence type="ECO:0000256" key="6">
    <source>
        <dbReference type="SAM" id="MobiDB-lite"/>
    </source>
</evidence>
<feature type="region of interest" description="Disordered" evidence="6">
    <location>
        <begin position="65"/>
        <end position="247"/>
    </location>
</feature>
<sequence length="319" mass="35305">MANSVEKESLLKEEDFSLELPAPPGWKKKFMPKKSGTLKKNEIIFTAPTGEEITTRRQLEQYLKVHPGGPAASDFDWGTGETPRRSTRISEKAKAAPPRDSEPPKKRTRKSSASKKENKETALAPEGAEDMKEIHMQEAGKAEKDDAEVKGRKENAKENQEENKDKPQDTDAKTEVVPNEETKVGEDADKSKESEEGKGEVKPAPTKERSENNKENVEDEKVQGKDEQPHVAAPNEYGSGEQDRANIVINEEKKYKAEGEDKEKQIRIIPDSEGELIKDKETANGNNEKTKSTVVDVVNEKAQGELVQNGGAGSDDKQG</sequence>
<feature type="domain" description="MBD" evidence="7">
    <location>
        <begin position="12"/>
        <end position="82"/>
    </location>
</feature>
<organism evidence="8 9">
    <name type="scientific">Jatropha curcas</name>
    <name type="common">Barbados nut</name>
    <dbReference type="NCBI Taxonomy" id="180498"/>
    <lineage>
        <taxon>Eukaryota</taxon>
        <taxon>Viridiplantae</taxon>
        <taxon>Streptophyta</taxon>
        <taxon>Embryophyta</taxon>
        <taxon>Tracheophyta</taxon>
        <taxon>Spermatophyta</taxon>
        <taxon>Magnoliopsida</taxon>
        <taxon>eudicotyledons</taxon>
        <taxon>Gunneridae</taxon>
        <taxon>Pentapetalae</taxon>
        <taxon>rosids</taxon>
        <taxon>fabids</taxon>
        <taxon>Malpighiales</taxon>
        <taxon>Euphorbiaceae</taxon>
        <taxon>Crotonoideae</taxon>
        <taxon>Jatropheae</taxon>
        <taxon>Jatropha</taxon>
    </lineage>
</organism>
<feature type="compositionally biased region" description="Basic and acidic residues" evidence="6">
    <location>
        <begin position="129"/>
        <end position="229"/>
    </location>
</feature>
<evidence type="ECO:0000259" key="7">
    <source>
        <dbReference type="PROSITE" id="PS50982"/>
    </source>
</evidence>
<dbReference type="CDD" id="cd00122">
    <property type="entry name" value="MBD"/>
    <property type="match status" value="1"/>
</dbReference>
<keyword evidence="4" id="KW-0804">Transcription</keyword>
<dbReference type="GO" id="GO:0005634">
    <property type="term" value="C:nucleus"/>
    <property type="evidence" value="ECO:0007669"/>
    <property type="project" value="UniProtKB-SubCell"/>
</dbReference>
<keyword evidence="3" id="KW-0238">DNA-binding</keyword>
<dbReference type="GO" id="GO:0003677">
    <property type="term" value="F:DNA binding"/>
    <property type="evidence" value="ECO:0007669"/>
    <property type="project" value="UniProtKB-KW"/>
</dbReference>
<dbReference type="SUPFAM" id="SSF54171">
    <property type="entry name" value="DNA-binding domain"/>
    <property type="match status" value="1"/>
</dbReference>
<evidence type="ECO:0000256" key="3">
    <source>
        <dbReference type="ARBA" id="ARBA00023125"/>
    </source>
</evidence>
<dbReference type="AlphaFoldDB" id="A0A067KJI3"/>
<dbReference type="STRING" id="180498.A0A067KJI3"/>
<dbReference type="PANTHER" id="PTHR33729">
    <property type="entry name" value="METHYL-CPG BINDING DOMAIN CONTAINING PROTEIN, EXPRESSED"/>
    <property type="match status" value="1"/>
</dbReference>
<accession>A0A067KJI3</accession>
<evidence type="ECO:0000313" key="8">
    <source>
        <dbReference type="EMBL" id="KDP32425.1"/>
    </source>
</evidence>
<feature type="compositionally biased region" description="Basic and acidic residues" evidence="6">
    <location>
        <begin position="82"/>
        <end position="105"/>
    </location>
</feature>
<dbReference type="OrthoDB" id="1435582at2759"/>
<dbReference type="PANTHER" id="PTHR33729:SF6">
    <property type="entry name" value="METHYL-CPG-BINDING DOMAIN-CONTAINING PROTEIN 11"/>
    <property type="match status" value="1"/>
</dbReference>